<accession>A0A1H2DMP4</accession>
<evidence type="ECO:0000313" key="10">
    <source>
        <dbReference type="EMBL" id="SDT85635.1"/>
    </source>
</evidence>
<evidence type="ECO:0000313" key="2">
    <source>
        <dbReference type="EMBL" id="SDT83720.1"/>
    </source>
</evidence>
<dbReference type="EMBL" id="FNLM01000018">
    <property type="protein sequence ID" value="SDT85262.1"/>
    <property type="molecule type" value="Genomic_DNA"/>
</dbReference>
<evidence type="ECO:0000313" key="3">
    <source>
        <dbReference type="EMBL" id="SDT83866.1"/>
    </source>
</evidence>
<dbReference type="AlphaFoldDB" id="A0A1H2DMP4"/>
<dbReference type="EMBL" id="FNLM01000025">
    <property type="protein sequence ID" value="SDT87860.1"/>
    <property type="molecule type" value="Genomic_DNA"/>
</dbReference>
<dbReference type="EMBL" id="FNLM01000005">
    <property type="protein sequence ID" value="SDT83971.1"/>
    <property type="molecule type" value="Genomic_DNA"/>
</dbReference>
<organism evidence="6 12">
    <name type="scientific">Gordonia westfalica</name>
    <dbReference type="NCBI Taxonomy" id="158898"/>
    <lineage>
        <taxon>Bacteria</taxon>
        <taxon>Bacillati</taxon>
        <taxon>Actinomycetota</taxon>
        <taxon>Actinomycetes</taxon>
        <taxon>Mycobacteriales</taxon>
        <taxon>Gordoniaceae</taxon>
        <taxon>Gordonia</taxon>
    </lineage>
</organism>
<name>A0A1H2DMP4_9ACTN</name>
<protein>
    <submittedName>
        <fullName evidence="6">Uncharacterized protein</fullName>
    </submittedName>
</protein>
<evidence type="ECO:0000313" key="4">
    <source>
        <dbReference type="EMBL" id="SDT83931.1"/>
    </source>
</evidence>
<reference evidence="6 12" key="1">
    <citation type="submission" date="2016-10" db="EMBL/GenBank/DDBJ databases">
        <authorList>
            <person name="de Groot N.N."/>
        </authorList>
    </citation>
    <scope>NUCLEOTIDE SEQUENCE [LARGE SCALE GENOMIC DNA]</scope>
    <source>
        <strain evidence="6 12">DSM 44215</strain>
    </source>
</reference>
<evidence type="ECO:0000313" key="8">
    <source>
        <dbReference type="EMBL" id="SDT85499.1"/>
    </source>
</evidence>
<evidence type="ECO:0000313" key="6">
    <source>
        <dbReference type="EMBL" id="SDT84056.1"/>
    </source>
</evidence>
<dbReference type="EMBL" id="FNLM01000020">
    <property type="protein sequence ID" value="SDT85584.1"/>
    <property type="molecule type" value="Genomic_DNA"/>
</dbReference>
<keyword evidence="1" id="KW-1133">Transmembrane helix</keyword>
<evidence type="ECO:0000313" key="9">
    <source>
        <dbReference type="EMBL" id="SDT85584.1"/>
    </source>
</evidence>
<dbReference type="EMBL" id="FNLM01000005">
    <property type="protein sequence ID" value="SDT83866.1"/>
    <property type="molecule type" value="Genomic_DNA"/>
</dbReference>
<evidence type="ECO:0000313" key="7">
    <source>
        <dbReference type="EMBL" id="SDT85262.1"/>
    </source>
</evidence>
<sequence length="55" mass="5927">MKAAIWVPAYACLVLGVWAILPPLGPEELVAFVIVAVLLLMTVVGFCMPTQEVDQ</sequence>
<dbReference type="EMBL" id="FNLM01000020">
    <property type="protein sequence ID" value="SDT85499.1"/>
    <property type="molecule type" value="Genomic_DNA"/>
</dbReference>
<keyword evidence="1" id="KW-0472">Membrane</keyword>
<evidence type="ECO:0000313" key="5">
    <source>
        <dbReference type="EMBL" id="SDT83971.1"/>
    </source>
</evidence>
<dbReference type="STRING" id="158898.SAMN04488548_10140"/>
<feature type="transmembrane region" description="Helical" evidence="1">
    <location>
        <begin position="29"/>
        <end position="48"/>
    </location>
</feature>
<dbReference type="EMBL" id="FNLM01000001">
    <property type="protein sequence ID" value="SDT83720.1"/>
    <property type="molecule type" value="Genomic_DNA"/>
</dbReference>
<dbReference type="EMBL" id="FNLM01000005">
    <property type="protein sequence ID" value="SDT83931.1"/>
    <property type="molecule type" value="Genomic_DNA"/>
</dbReference>
<keyword evidence="1" id="KW-0812">Transmembrane</keyword>
<gene>
    <name evidence="2" type="ORF">SAMN04488548_10140</name>
    <name evidence="4" type="ORF">SAMN04488548_10530</name>
    <name evidence="5" type="ORF">SAMN04488548_10544</name>
    <name evidence="3" type="ORF">SAMN04488548_1059</name>
    <name evidence="6" type="ORF">SAMN04488548_1063</name>
    <name evidence="7" type="ORF">SAMN04488548_11818</name>
    <name evidence="8" type="ORF">SAMN04488548_1202</name>
    <name evidence="9" type="ORF">SAMN04488548_12027</name>
    <name evidence="10" type="ORF">SAMN04488548_12038</name>
    <name evidence="11" type="ORF">SAMN04488548_12534</name>
</gene>
<dbReference type="EMBL" id="FNLM01000020">
    <property type="protein sequence ID" value="SDT85635.1"/>
    <property type="molecule type" value="Genomic_DNA"/>
</dbReference>
<dbReference type="RefSeq" id="WP_159441495.1">
    <property type="nucleotide sequence ID" value="NZ_FNLM01000001.1"/>
</dbReference>
<dbReference type="Proteomes" id="UP000183180">
    <property type="component" value="Unassembled WGS sequence"/>
</dbReference>
<evidence type="ECO:0000313" key="12">
    <source>
        <dbReference type="Proteomes" id="UP000183180"/>
    </source>
</evidence>
<evidence type="ECO:0000313" key="11">
    <source>
        <dbReference type="EMBL" id="SDT87860.1"/>
    </source>
</evidence>
<proteinExistence type="predicted"/>
<evidence type="ECO:0000256" key="1">
    <source>
        <dbReference type="SAM" id="Phobius"/>
    </source>
</evidence>
<dbReference type="EMBL" id="FNLM01000006">
    <property type="protein sequence ID" value="SDT84056.1"/>
    <property type="molecule type" value="Genomic_DNA"/>
</dbReference>